<feature type="compositionally biased region" description="Polar residues" evidence="5">
    <location>
        <begin position="1504"/>
        <end position="1520"/>
    </location>
</feature>
<protein>
    <recommendedName>
        <fullName evidence="10">ArfGap-domain-containing protein</fullName>
    </recommendedName>
</protein>
<feature type="compositionally biased region" description="Polar residues" evidence="5">
    <location>
        <begin position="1572"/>
        <end position="1585"/>
    </location>
</feature>
<dbReference type="PANTHER" id="PTHR23180:SF160">
    <property type="entry name" value="ADP-RIBOSYLATION FACTOR GTPASE-ACTIVATING PROTEIN EFFECTOR PROTEIN 1"/>
    <property type="match status" value="1"/>
</dbReference>
<dbReference type="OrthoDB" id="10266696at2759"/>
<feature type="region of interest" description="Disordered" evidence="5">
    <location>
        <begin position="1544"/>
        <end position="1613"/>
    </location>
</feature>
<evidence type="ECO:0000313" key="9">
    <source>
        <dbReference type="Proteomes" id="UP000078512"/>
    </source>
</evidence>
<dbReference type="InterPro" id="IPR001164">
    <property type="entry name" value="ArfGAP_dom"/>
</dbReference>
<dbReference type="SUPFAM" id="SSF103657">
    <property type="entry name" value="BAR/IMD domain-like"/>
    <property type="match status" value="1"/>
</dbReference>
<dbReference type="GO" id="GO:0005096">
    <property type="term" value="F:GTPase activator activity"/>
    <property type="evidence" value="ECO:0007669"/>
    <property type="project" value="InterPro"/>
</dbReference>
<evidence type="ECO:0000313" key="8">
    <source>
        <dbReference type="EMBL" id="OAQ26232.1"/>
    </source>
</evidence>
<dbReference type="EMBL" id="KV442069">
    <property type="protein sequence ID" value="OAQ26232.1"/>
    <property type="molecule type" value="Genomic_DNA"/>
</dbReference>
<feature type="domain" description="Arf-GAP" evidence="7">
    <location>
        <begin position="1013"/>
        <end position="1149"/>
    </location>
</feature>
<dbReference type="InterPro" id="IPR045258">
    <property type="entry name" value="ACAP1/2/3-like"/>
</dbReference>
<keyword evidence="3" id="KW-0862">Zinc</keyword>
<feature type="compositionally biased region" description="Low complexity" evidence="5">
    <location>
        <begin position="1486"/>
        <end position="1503"/>
    </location>
</feature>
<evidence type="ECO:0000256" key="1">
    <source>
        <dbReference type="ARBA" id="ARBA00022723"/>
    </source>
</evidence>
<feature type="region of interest" description="Disordered" evidence="5">
    <location>
        <begin position="144"/>
        <end position="186"/>
    </location>
</feature>
<dbReference type="SMART" id="SM00233">
    <property type="entry name" value="PH"/>
    <property type="match status" value="1"/>
</dbReference>
<feature type="region of interest" description="Disordered" evidence="5">
    <location>
        <begin position="453"/>
        <end position="480"/>
    </location>
</feature>
<dbReference type="InterPro" id="IPR027267">
    <property type="entry name" value="AH/BAR_dom_sf"/>
</dbReference>
<feature type="compositionally biased region" description="Polar residues" evidence="5">
    <location>
        <begin position="229"/>
        <end position="254"/>
    </location>
</feature>
<feature type="region of interest" description="Disordered" evidence="5">
    <location>
        <begin position="1352"/>
        <end position="1520"/>
    </location>
</feature>
<evidence type="ECO:0000259" key="6">
    <source>
        <dbReference type="PROSITE" id="PS50003"/>
    </source>
</evidence>
<feature type="region of interest" description="Disordered" evidence="5">
    <location>
        <begin position="1737"/>
        <end position="1760"/>
    </location>
</feature>
<proteinExistence type="predicted"/>
<dbReference type="Proteomes" id="UP000078512">
    <property type="component" value="Unassembled WGS sequence"/>
</dbReference>
<dbReference type="GO" id="GO:0005737">
    <property type="term" value="C:cytoplasm"/>
    <property type="evidence" value="ECO:0007669"/>
    <property type="project" value="InterPro"/>
</dbReference>
<feature type="region of interest" description="Disordered" evidence="5">
    <location>
        <begin position="697"/>
        <end position="801"/>
    </location>
</feature>
<evidence type="ECO:0000259" key="7">
    <source>
        <dbReference type="PROSITE" id="PS50115"/>
    </source>
</evidence>
<dbReference type="CDD" id="cd08204">
    <property type="entry name" value="ArfGap"/>
    <property type="match status" value="1"/>
</dbReference>
<sequence length="1789" mass="192103">MAPASSAHIPSSLSQPDPSQFAITSITVHNATSSPAVTVSVQPNDTFAVRSHTLDRIEYVQDPEPHPLTPTPSDNLVESASASGSGSRQEPQEPPATAATLTTGPTTVTPTIPIPALLLKVQAEGGVRLLFDIKGTILDSLTSTNVPQGVHDPQEHTTAENDIRNVRSQHHDHKNNTTTPTRSHDITAPAVFTTPDVTITTAAVESPPVSVVPAEGATTSTTPPPSATNVASEADAQQASSTDNNSNADLQQSRQAKEEEEKETSCINCEGPSGSIVKTEVSSKDLPAPLDTTLLYFAKAESEQEMLELCRTFDPQRQMKDYTISEVNAHPNEHKDGHYQWEATYTPKENVEDVVVEHKAVFAFLYRDPASVSTKIVAQFSLWIVNAPPTEQFAGQRYSLPATSTLSGGGRHWRRASTPERYSTSVGKLPSFHTKFLSIPASHSSLPSLPEAAVVAQGGSGSTSASPSNPQPAPFAHDTEDGPLFRATVVECENNIRDMKAATKRILKAAQAVVDARKAWVSTEEIFIKEMETFRPAEPLVNSYLRPMSQNLAERSEVLAHQMRNLLIEPLTRFYSNDIKAAEAHRKAFDDESKDYYQFLSKYMAMKQENNRKKGEADAKYEKKRRHFEIKRFEYWGFLLDMRVGGSKSDEILHHLTNYSEKHCRNMVETALLAESLKPGLDMIAADLLESHKRAATVRKERQERRKELLESQDDNVNTPHHSLAISKGGSTPMIATASAGSSTNSPDISSDSPLEVVRGSLEPSGDHADNTAGSDQKSTTGSISHGSLQIGGAQQSNQAPKFSGFRDLEHQDIDAGSALGRRKEGFLFATSRPSMHNNSAVLEKPNINWHKYWCVLSEGHMHEYSHWKKGATMLHNEPINLRISTVRACRNQDRRFTFEVITPKFRRVYQATSAEDMNSWISVISNAIQSLLDGTSSCQSLGYYSPNSKDSKSTGVFGVDGLMSGFSGAGRSSMEQILHALPMTGSRHGHNASGSHDFGRAFETLDMDHLGTRLLQIMRDSHPANNFCAECGAKNPDWCVINLGILICIECSGIHRSLGTHISKVRSFTLDTTSYTRDLFDFIRAVGNETSNKIWEANLIQSEAHDDHTSIKVVFRRPLVNDSRDYKVSFIQKKYVDRAFIDKKRYYGDAKTQEEQAALINKALFNEVTANNIPGVIATFAAGADLNAIQEVEPETDGNPPGAGHVAMGSDDTTGSAALSDSQLQANLEGLSMGSETSSRYSRSTIASSILNAPGSAPSAGQDALSSQPLSSQPLSSQPLSLEAQSPSQADRSVASFMVMQTSPLLLALRNGVQFSLDDLYEVYPMAEFMLQNGASSNLSVEVKMLDDEAETSAHVSTAGDDSVTEDTAASTPGTSTSPIVDPSGSASSNNGWDSAVDPEDIKHFQQQSNRRSLGQVVHMRGEGGGSAMDYLRSKSAARGDPMPGSPPINGDSSVSPTFSSPPNSGASLTLSPRLRPQGPAPLAGSISAPTSVVSSPSAAGSYPTNVHRLQQPSSMQQDLSSLFVKRRESDGGLGTALFAANKATSEASEKSRGAIAIPGAQKSGSGGEYTLQNAANISTSPTNHSEHSGSSHSTRSHHHHHSSSSSTPQGLYALSHSMSMSGSRANKVKAQLSKSLRLSAAYIKNNMMKEDKENAVPTITHTVASPPSAPRPTILMSPKTTPTSSNHSGLAELVSEPIELPPSTSSTPSISSSVAEGEPLSGPYVFLMRKGSLPPAVSPTGSTAATTTSTTTTATTATTTTTSVVPATTNITSTTATATSSEAQSTP</sequence>
<feature type="region of interest" description="Disordered" evidence="5">
    <location>
        <begin position="61"/>
        <end position="108"/>
    </location>
</feature>
<dbReference type="PANTHER" id="PTHR23180">
    <property type="entry name" value="CENTAURIN/ARF"/>
    <property type="match status" value="1"/>
</dbReference>
<dbReference type="GO" id="GO:0008270">
    <property type="term" value="F:zinc ion binding"/>
    <property type="evidence" value="ECO:0007669"/>
    <property type="project" value="UniProtKB-KW"/>
</dbReference>
<dbReference type="SUPFAM" id="SSF57863">
    <property type="entry name" value="ArfGap/RecO-like zinc finger"/>
    <property type="match status" value="1"/>
</dbReference>
<dbReference type="STRING" id="1314771.A0A197JLW8"/>
<feature type="compositionally biased region" description="Basic and acidic residues" evidence="5">
    <location>
        <begin position="152"/>
        <end position="165"/>
    </location>
</feature>
<dbReference type="InterPro" id="IPR004148">
    <property type="entry name" value="BAR_dom"/>
</dbReference>
<feature type="region of interest" description="Disordered" evidence="5">
    <location>
        <begin position="1193"/>
        <end position="1218"/>
    </location>
</feature>
<gene>
    <name evidence="8" type="ORF">K457DRAFT_1793105</name>
</gene>
<evidence type="ECO:0000256" key="4">
    <source>
        <dbReference type="PROSITE-ProRule" id="PRU00288"/>
    </source>
</evidence>
<dbReference type="Gene3D" id="2.30.29.30">
    <property type="entry name" value="Pleckstrin-homology domain (PH domain)/Phosphotyrosine-binding domain (PTB)"/>
    <property type="match status" value="1"/>
</dbReference>
<organism evidence="8 9">
    <name type="scientific">Linnemannia elongata AG-77</name>
    <dbReference type="NCBI Taxonomy" id="1314771"/>
    <lineage>
        <taxon>Eukaryota</taxon>
        <taxon>Fungi</taxon>
        <taxon>Fungi incertae sedis</taxon>
        <taxon>Mucoromycota</taxon>
        <taxon>Mortierellomycotina</taxon>
        <taxon>Mortierellomycetes</taxon>
        <taxon>Mortierellales</taxon>
        <taxon>Mortierellaceae</taxon>
        <taxon>Linnemannia</taxon>
    </lineage>
</organism>
<dbReference type="SUPFAM" id="SSF50729">
    <property type="entry name" value="PH domain-like"/>
    <property type="match status" value="1"/>
</dbReference>
<feature type="compositionally biased region" description="Low complexity" evidence="5">
    <location>
        <begin position="210"/>
        <end position="221"/>
    </location>
</feature>
<dbReference type="InterPro" id="IPR038508">
    <property type="entry name" value="ArfGAP_dom_sf"/>
</dbReference>
<dbReference type="Pfam" id="PF01412">
    <property type="entry name" value="ArfGap"/>
    <property type="match status" value="1"/>
</dbReference>
<dbReference type="InterPro" id="IPR037278">
    <property type="entry name" value="ARFGAP/RecO"/>
</dbReference>
<keyword evidence="9" id="KW-1185">Reference proteome</keyword>
<feature type="compositionally biased region" description="Low complexity" evidence="5">
    <location>
        <begin position="1369"/>
        <end position="1380"/>
    </location>
</feature>
<feature type="domain" description="PH" evidence="6">
    <location>
        <begin position="821"/>
        <end position="930"/>
    </location>
</feature>
<feature type="region of interest" description="Disordered" evidence="5">
    <location>
        <begin position="1253"/>
        <end position="1289"/>
    </location>
</feature>
<dbReference type="Gene3D" id="1.10.220.150">
    <property type="entry name" value="Arf GTPase activating protein"/>
    <property type="match status" value="1"/>
</dbReference>
<evidence type="ECO:0008006" key="10">
    <source>
        <dbReference type="Google" id="ProtNLM"/>
    </source>
</evidence>
<evidence type="ECO:0000256" key="5">
    <source>
        <dbReference type="SAM" id="MobiDB-lite"/>
    </source>
</evidence>
<evidence type="ECO:0000256" key="3">
    <source>
        <dbReference type="ARBA" id="ARBA00022833"/>
    </source>
</evidence>
<dbReference type="Pfam" id="PF16746">
    <property type="entry name" value="BAR_3"/>
    <property type="match status" value="1"/>
</dbReference>
<dbReference type="PROSITE" id="PS50115">
    <property type="entry name" value="ARFGAP"/>
    <property type="match status" value="1"/>
</dbReference>
<feature type="compositionally biased region" description="Polar residues" evidence="5">
    <location>
        <begin position="772"/>
        <end position="801"/>
    </location>
</feature>
<dbReference type="SMART" id="SM00105">
    <property type="entry name" value="ArfGap"/>
    <property type="match status" value="1"/>
</dbReference>
<dbReference type="PRINTS" id="PR00405">
    <property type="entry name" value="REVINTRACTNG"/>
</dbReference>
<feature type="compositionally biased region" description="Low complexity" evidence="5">
    <location>
        <begin position="95"/>
        <end position="108"/>
    </location>
</feature>
<feature type="compositionally biased region" description="Polar residues" evidence="5">
    <location>
        <begin position="71"/>
        <end position="89"/>
    </location>
</feature>
<reference evidence="8 9" key="1">
    <citation type="submission" date="2016-05" db="EMBL/GenBank/DDBJ databases">
        <title>Genome sequencing reveals origins of a unique bacterial endosymbiosis in the earliest lineages of terrestrial Fungi.</title>
        <authorList>
            <consortium name="DOE Joint Genome Institute"/>
            <person name="Uehling J."/>
            <person name="Gryganskyi A."/>
            <person name="Hameed K."/>
            <person name="Tschaplinski T."/>
            <person name="Misztal P."/>
            <person name="Wu S."/>
            <person name="Desiro A."/>
            <person name="Vande Pol N."/>
            <person name="Du Z.-Y."/>
            <person name="Zienkiewicz A."/>
            <person name="Zienkiewicz K."/>
            <person name="Morin E."/>
            <person name="Tisserant E."/>
            <person name="Splivallo R."/>
            <person name="Hainaut M."/>
            <person name="Henrissat B."/>
            <person name="Ohm R."/>
            <person name="Kuo A."/>
            <person name="Yan J."/>
            <person name="Lipzen A."/>
            <person name="Nolan M."/>
            <person name="Labutti K."/>
            <person name="Barry K."/>
            <person name="Goldstein A."/>
            <person name="Labbe J."/>
            <person name="Schadt C."/>
            <person name="Tuskan G."/>
            <person name="Grigoriev I."/>
            <person name="Martin F."/>
            <person name="Vilgalys R."/>
            <person name="Bonito G."/>
        </authorList>
    </citation>
    <scope>NUCLEOTIDE SEQUENCE [LARGE SCALE GENOMIC DNA]</scope>
    <source>
        <strain evidence="8 9">AG-77</strain>
    </source>
</reference>
<accession>A0A197JLW8</accession>
<feature type="compositionally biased region" description="Basic and acidic residues" evidence="5">
    <location>
        <begin position="697"/>
        <end position="710"/>
    </location>
</feature>
<dbReference type="InterPro" id="IPR001849">
    <property type="entry name" value="PH_domain"/>
</dbReference>
<feature type="compositionally biased region" description="Polar residues" evidence="5">
    <location>
        <begin position="1452"/>
        <end position="1472"/>
    </location>
</feature>
<evidence type="ECO:0000256" key="2">
    <source>
        <dbReference type="ARBA" id="ARBA00022771"/>
    </source>
</evidence>
<feature type="region of interest" description="Disordered" evidence="5">
    <location>
        <begin position="210"/>
        <end position="268"/>
    </location>
</feature>
<dbReference type="Gene3D" id="1.20.1270.60">
    <property type="entry name" value="Arfaptin homology (AH) domain/BAR domain"/>
    <property type="match status" value="1"/>
</dbReference>
<dbReference type="FunFam" id="2.30.29.30:FF:000252">
    <property type="entry name" value="ARF GTPase activator (Csx2)"/>
    <property type="match status" value="1"/>
</dbReference>
<keyword evidence="2 4" id="KW-0863">Zinc-finger</keyword>
<feature type="compositionally biased region" description="Low complexity" evidence="5">
    <location>
        <begin position="1266"/>
        <end position="1289"/>
    </location>
</feature>
<feature type="compositionally biased region" description="Low complexity" evidence="5">
    <location>
        <begin position="742"/>
        <end position="754"/>
    </location>
</feature>
<name>A0A197JLW8_9FUNG</name>
<keyword evidence="1" id="KW-0479">Metal-binding</keyword>
<dbReference type="Pfam" id="PF00169">
    <property type="entry name" value="PH"/>
    <property type="match status" value="1"/>
</dbReference>
<dbReference type="InterPro" id="IPR011993">
    <property type="entry name" value="PH-like_dom_sf"/>
</dbReference>
<dbReference type="PROSITE" id="PS50003">
    <property type="entry name" value="PH_DOMAIN"/>
    <property type="match status" value="1"/>
</dbReference>